<keyword evidence="1" id="KW-1133">Transmembrane helix</keyword>
<dbReference type="AlphaFoldDB" id="A0AA85BBI6"/>
<accession>A0AA85BBI6</accession>
<feature type="domain" description="CWH43-like N-terminal" evidence="2">
    <location>
        <begin position="11"/>
        <end position="178"/>
    </location>
</feature>
<feature type="transmembrane region" description="Helical" evidence="1">
    <location>
        <begin position="157"/>
        <end position="177"/>
    </location>
</feature>
<protein>
    <recommendedName>
        <fullName evidence="2">CWH43-like N-terminal domain-containing protein</fullName>
    </recommendedName>
</protein>
<evidence type="ECO:0000259" key="2">
    <source>
        <dbReference type="Pfam" id="PF10277"/>
    </source>
</evidence>
<feature type="transmembrane region" description="Helical" evidence="1">
    <location>
        <begin position="127"/>
        <end position="150"/>
    </location>
</feature>
<reference evidence="4" key="1">
    <citation type="submission" date="2023-11" db="UniProtKB">
        <authorList>
            <consortium name="WormBaseParasite"/>
        </authorList>
    </citation>
    <scope>IDENTIFICATION</scope>
</reference>
<sequence>MVWFKFYPSQLPIFAACYALFLLPIGYLVVISNDHAQPFVPFLSSLGIHPPEKYLFTIIMSLYGLMSTISQWFWLSMVSKKFKKGIHLGIGQYICKFIALLYTISGICIVLLSIFNMKDANRLHYCLTMVNFFCQATAMLLGSALVFWVYRPMKSFLIARIIVILQLFLGSYFFVYFNRAALLVFVGENIYYTKEHEP</sequence>
<keyword evidence="1" id="KW-0472">Membrane</keyword>
<proteinExistence type="predicted"/>
<feature type="transmembrane region" description="Helical" evidence="1">
    <location>
        <begin position="53"/>
        <end position="74"/>
    </location>
</feature>
<evidence type="ECO:0000256" key="1">
    <source>
        <dbReference type="SAM" id="Phobius"/>
    </source>
</evidence>
<dbReference type="InterPro" id="IPR019402">
    <property type="entry name" value="CWH43_N"/>
</dbReference>
<feature type="transmembrane region" description="Helical" evidence="1">
    <location>
        <begin position="94"/>
        <end position="115"/>
    </location>
</feature>
<dbReference type="WBParaSite" id="SMTH1_43910.1">
    <property type="protein sequence ID" value="SMTH1_43910.1"/>
    <property type="gene ID" value="SMTH1_43910"/>
</dbReference>
<dbReference type="Proteomes" id="UP000050791">
    <property type="component" value="Unassembled WGS sequence"/>
</dbReference>
<feature type="transmembrane region" description="Helical" evidence="1">
    <location>
        <begin position="12"/>
        <end position="33"/>
    </location>
</feature>
<dbReference type="PROSITE" id="PS51257">
    <property type="entry name" value="PROKAR_LIPOPROTEIN"/>
    <property type="match status" value="1"/>
</dbReference>
<keyword evidence="1" id="KW-0812">Transmembrane</keyword>
<evidence type="ECO:0000313" key="3">
    <source>
        <dbReference type="Proteomes" id="UP000050791"/>
    </source>
</evidence>
<dbReference type="Pfam" id="PF10277">
    <property type="entry name" value="Frag1"/>
    <property type="match status" value="1"/>
</dbReference>
<name>A0AA85BBI6_9TREM</name>
<organism evidence="3 4">
    <name type="scientific">Schistosoma mattheei</name>
    <dbReference type="NCBI Taxonomy" id="31246"/>
    <lineage>
        <taxon>Eukaryota</taxon>
        <taxon>Metazoa</taxon>
        <taxon>Spiralia</taxon>
        <taxon>Lophotrochozoa</taxon>
        <taxon>Platyhelminthes</taxon>
        <taxon>Trematoda</taxon>
        <taxon>Digenea</taxon>
        <taxon>Strigeidida</taxon>
        <taxon>Schistosomatoidea</taxon>
        <taxon>Schistosomatidae</taxon>
        <taxon>Schistosoma</taxon>
    </lineage>
</organism>
<evidence type="ECO:0000313" key="4">
    <source>
        <dbReference type="WBParaSite" id="SMTH1_43910.1"/>
    </source>
</evidence>